<dbReference type="EMBL" id="JANAVB010008599">
    <property type="protein sequence ID" value="KAJ6841531.1"/>
    <property type="molecule type" value="Genomic_DNA"/>
</dbReference>
<dbReference type="Proteomes" id="UP001140949">
    <property type="component" value="Unassembled WGS sequence"/>
</dbReference>
<keyword evidence="3" id="KW-1185">Reference proteome</keyword>
<evidence type="ECO:0000313" key="2">
    <source>
        <dbReference type="EMBL" id="KAJ6841531.1"/>
    </source>
</evidence>
<dbReference type="GO" id="GO:0043622">
    <property type="term" value="P:cortical microtubule organization"/>
    <property type="evidence" value="ECO:0007669"/>
    <property type="project" value="TreeGrafter"/>
</dbReference>
<feature type="region of interest" description="Disordered" evidence="1">
    <location>
        <begin position="1"/>
        <end position="30"/>
    </location>
</feature>
<feature type="region of interest" description="Disordered" evidence="1">
    <location>
        <begin position="1107"/>
        <end position="1173"/>
    </location>
</feature>
<feature type="compositionally biased region" description="Basic and acidic residues" evidence="1">
    <location>
        <begin position="11"/>
        <end position="21"/>
    </location>
</feature>
<reference evidence="2" key="1">
    <citation type="journal article" date="2023" name="GigaByte">
        <title>Genome assembly of the bearded iris, Iris pallida Lam.</title>
        <authorList>
            <person name="Bruccoleri R.E."/>
            <person name="Oakeley E.J."/>
            <person name="Faust A.M.E."/>
            <person name="Altorfer M."/>
            <person name="Dessus-Babus S."/>
            <person name="Burckhardt D."/>
            <person name="Oertli M."/>
            <person name="Naumann U."/>
            <person name="Petersen F."/>
            <person name="Wong J."/>
        </authorList>
    </citation>
    <scope>NUCLEOTIDE SEQUENCE</scope>
    <source>
        <strain evidence="2">GSM-AAB239-AS_SAM_17_03QT</strain>
    </source>
</reference>
<feature type="compositionally biased region" description="Low complexity" evidence="1">
    <location>
        <begin position="378"/>
        <end position="392"/>
    </location>
</feature>
<sequence>MPPSPASRCSPGREHRMESTHKRGRSFESGVTLRAKDDDLALFNDMLNKEKDYFLLHDSDDVDESLSKLKYLSDYKLGITIPARRERLDILNMEGEKNDYDWLLTPPDTPLFRSLDDDEPQPHLLSRGRPRSQPIKVLRSSLSMTEKTHRMNRSSSSPRRLSPSPRSSTSVTQLKAKPSSAPCASPPPALRPATSSQRPSTPPPALRPATSSQRPSTPPNRTSSPTPRSSTPTLRRMSTGSSVQVSSSGRRPASPMNSSRGNSASPKLRAWQLDLPGFSSDAPPNLRTSLSDRPVPHVRGMSPSPIRGRGRQSMSPTACRSASSSHSQERDHVSSFSKGSIASSGDDDVDSLQSVAISSSPPVRRNGKSVNNRPMAYSKIASRSSSASSLPKRSFDSVLRQMEHRKTPKNMFRPLLSSVPATTFYVGKANSSHRPMFSRNSSLTTSTSASSDQGASVAPDMEGSEHDHNDLPGEWERTEDHDTHEEMFIFDKPDGITEDCRDEDFAGMPHSDSGSLSRSTTSRVGSQECKCSMVSFAETASSATAEEPLCGTSYRSVDDGCEIMAVCSKCGKRFKHVGLNGDIDTCEECEKIDQLFLVEPLIPINVTLDEMTRSDSHMATDRSCNEMQVIGLLESPEKSSSDGQHQLDMQRESNCLDENCPVQLVTDESELHLFDHQPDKQAEVSVAQSDSGSRLGQIEYTANSSLKVDNPEGTGISVLLLQGSSSSKWPVVQGRTVSATNILCSEPSYVRDNTSALRQSIGRDSASTSSSMDLGSSRQLEARIQRQFSIRKNEIGSTRSVTDAKVQCTSSHPDLIVGTYEPSVHPNSETEDNFNGFTKSLVYESVKESIRDTDGQENSFDHADTSATVSSAIRLDFVDESIYTKDHSCLKPNTSDTQLPDYSESAYYDSLPADSLIDEPCFTCINAEGDPLKTNERSTNDVEVPNDVPDTSVIVERYVTNDPSCRSGISDAATDSHLVVFLEPPKQDSFQEPQTECIPSQIPSTMEVPNEYSASTTSEKGVSGSTSESYIFDLACGIHEESTVIVEGPNGHTSRSLTLAEATDSILFCSSIVNDIAHRAATIAMEKELTILPETSRPTIMIVGKSVLNKRMPKSQKSKRKKLEIQTKSPPNEPEKNVISQGPTPPNSAEIPNKAVDSMKPPKLESKCNCTVM</sequence>
<feature type="compositionally biased region" description="Low complexity" evidence="1">
    <location>
        <begin position="438"/>
        <end position="451"/>
    </location>
</feature>
<feature type="compositionally biased region" description="Basic residues" evidence="1">
    <location>
        <begin position="1111"/>
        <end position="1122"/>
    </location>
</feature>
<name>A0AAX6HLL2_IRIPA</name>
<proteinExistence type="predicted"/>
<dbReference type="AlphaFoldDB" id="A0AAX6HLL2"/>
<feature type="compositionally biased region" description="Low complexity" evidence="1">
    <location>
        <begin position="153"/>
        <end position="183"/>
    </location>
</feature>
<feature type="region of interest" description="Disordered" evidence="1">
    <location>
        <begin position="111"/>
        <end position="394"/>
    </location>
</feature>
<accession>A0AAX6HLL2</accession>
<feature type="region of interest" description="Disordered" evidence="1">
    <location>
        <begin position="431"/>
        <end position="481"/>
    </location>
</feature>
<organism evidence="2 3">
    <name type="scientific">Iris pallida</name>
    <name type="common">Sweet iris</name>
    <dbReference type="NCBI Taxonomy" id="29817"/>
    <lineage>
        <taxon>Eukaryota</taxon>
        <taxon>Viridiplantae</taxon>
        <taxon>Streptophyta</taxon>
        <taxon>Embryophyta</taxon>
        <taxon>Tracheophyta</taxon>
        <taxon>Spermatophyta</taxon>
        <taxon>Magnoliopsida</taxon>
        <taxon>Liliopsida</taxon>
        <taxon>Asparagales</taxon>
        <taxon>Iridaceae</taxon>
        <taxon>Iridoideae</taxon>
        <taxon>Irideae</taxon>
        <taxon>Iris</taxon>
    </lineage>
</organism>
<feature type="compositionally biased region" description="Polar residues" evidence="1">
    <location>
        <begin position="255"/>
        <end position="265"/>
    </location>
</feature>
<feature type="compositionally biased region" description="Low complexity" evidence="1">
    <location>
        <begin position="334"/>
        <end position="344"/>
    </location>
</feature>
<dbReference type="PANTHER" id="PTHR31949">
    <property type="entry name" value="GASTRIC MUCIN-LIKE PROTEIN"/>
    <property type="match status" value="1"/>
</dbReference>
<feature type="compositionally biased region" description="Polar residues" evidence="1">
    <location>
        <begin position="351"/>
        <end position="361"/>
    </location>
</feature>
<gene>
    <name evidence="2" type="ORF">M6B38_306590</name>
</gene>
<comment type="caution">
    <text evidence="2">The sequence shown here is derived from an EMBL/GenBank/DDBJ whole genome shotgun (WGS) entry which is preliminary data.</text>
</comment>
<dbReference type="GO" id="GO:0055028">
    <property type="term" value="C:cortical microtubule"/>
    <property type="evidence" value="ECO:0007669"/>
    <property type="project" value="TreeGrafter"/>
</dbReference>
<evidence type="ECO:0000313" key="3">
    <source>
        <dbReference type="Proteomes" id="UP001140949"/>
    </source>
</evidence>
<feature type="compositionally biased region" description="Low complexity" evidence="1">
    <location>
        <begin position="210"/>
        <end position="249"/>
    </location>
</feature>
<feature type="compositionally biased region" description="Basic and acidic residues" evidence="1">
    <location>
        <begin position="463"/>
        <end position="481"/>
    </location>
</feature>
<dbReference type="PANTHER" id="PTHR31949:SF3">
    <property type="entry name" value="RUN_FYVE DOMAIN PROTEIN"/>
    <property type="match status" value="1"/>
</dbReference>
<evidence type="ECO:0000256" key="1">
    <source>
        <dbReference type="SAM" id="MobiDB-lite"/>
    </source>
</evidence>
<feature type="compositionally biased region" description="Polar residues" evidence="1">
    <location>
        <begin position="312"/>
        <end position="326"/>
    </location>
</feature>
<reference evidence="2" key="2">
    <citation type="submission" date="2023-04" db="EMBL/GenBank/DDBJ databases">
        <authorList>
            <person name="Bruccoleri R.E."/>
            <person name="Oakeley E.J."/>
            <person name="Faust A.-M."/>
            <person name="Dessus-Babus S."/>
            <person name="Altorfer M."/>
            <person name="Burckhardt D."/>
            <person name="Oertli M."/>
            <person name="Naumann U."/>
            <person name="Petersen F."/>
            <person name="Wong J."/>
        </authorList>
    </citation>
    <scope>NUCLEOTIDE SEQUENCE</scope>
    <source>
        <strain evidence="2">GSM-AAB239-AS_SAM_17_03QT</strain>
        <tissue evidence="2">Leaf</tissue>
    </source>
</reference>
<protein>
    <submittedName>
        <fullName evidence="2">Uncharacterized protein</fullName>
    </submittedName>
</protein>